<dbReference type="InterPro" id="IPR049195">
    <property type="entry name" value="Tre1-like_N"/>
</dbReference>
<keyword evidence="2" id="KW-0472">Membrane</keyword>
<dbReference type="OrthoDB" id="3261089at2"/>
<evidence type="ECO:0000259" key="3">
    <source>
        <dbReference type="Pfam" id="PF21527"/>
    </source>
</evidence>
<feature type="compositionally biased region" description="Polar residues" evidence="1">
    <location>
        <begin position="251"/>
        <end position="260"/>
    </location>
</feature>
<name>A0A3S0PGR1_9GAMM</name>
<feature type="transmembrane region" description="Helical" evidence="2">
    <location>
        <begin position="104"/>
        <end position="124"/>
    </location>
</feature>
<keyword evidence="2" id="KW-1133">Transmembrane helix</keyword>
<reference evidence="5 6" key="1">
    <citation type="submission" date="2018-12" db="EMBL/GenBank/DDBJ databases">
        <title>Dyella dinghuensis sp. nov. DHOA06 and Dyella choica sp. nov. 4M-K27, isolated from forest soil.</title>
        <authorList>
            <person name="Qiu L.-H."/>
            <person name="Gao Z.-H."/>
        </authorList>
    </citation>
    <scope>NUCLEOTIDE SEQUENCE [LARGE SCALE GENOMIC DNA]</scope>
    <source>
        <strain evidence="5 6">4M-K27</strain>
    </source>
</reference>
<comment type="caution">
    <text evidence="5">The sequence shown here is derived from an EMBL/GenBank/DDBJ whole genome shotgun (WGS) entry which is preliminary data.</text>
</comment>
<evidence type="ECO:0000313" key="5">
    <source>
        <dbReference type="EMBL" id="RUL72506.1"/>
    </source>
</evidence>
<protein>
    <submittedName>
        <fullName evidence="5">Uncharacterized protein</fullName>
    </submittedName>
</protein>
<gene>
    <name evidence="5" type="ORF">EKH80_17665</name>
</gene>
<dbReference type="InterPro" id="IPR049002">
    <property type="entry name" value="Stv"/>
</dbReference>
<sequence>MALHRIEDHLESRMTWAEQQLSRTIYGYKSRVERLRSALADSRTIAWRAIVLKLEGIDMSMIWEILYSALHDIALYYGGTVVLGTAIGAGAGALAGGIGAVPGAAIGMAAGAQLGGWVLTFLGLEMVAKGLTETIPQAMACYVDGFRAAWGSDTQERDGRPAMNPAASEKLAAHRFADGHVLMVVGMLIALLFYLTKGGSEEALLLKAVRGSRRLGPKVADWLEKNKEILKNHPALQPKARRLPEQEELPSRQSRQSSNAPRAAGQGGGDPKAVAGAPKAGKVTVFSGHGAYYPQNRTVVVPDGTQVTFYSAHGATITDDLGNAIETGQDVSNVFQRTYGPGSVVPNYTLSAPNGLNIMGNPVTVTEPTNLSELLQPGMGKVCWAACTYNPDAAGGNLRFSRDGIFDKSTQQYTTLYDE</sequence>
<evidence type="ECO:0000256" key="2">
    <source>
        <dbReference type="SAM" id="Phobius"/>
    </source>
</evidence>
<organism evidence="5 6">
    <name type="scientific">Dyella choica</name>
    <dbReference type="NCBI Taxonomy" id="1927959"/>
    <lineage>
        <taxon>Bacteria</taxon>
        <taxon>Pseudomonadati</taxon>
        <taxon>Pseudomonadota</taxon>
        <taxon>Gammaproteobacteria</taxon>
        <taxon>Lysobacterales</taxon>
        <taxon>Rhodanobacteraceae</taxon>
        <taxon>Dyella</taxon>
    </lineage>
</organism>
<dbReference type="RefSeq" id="WP_126686102.1">
    <property type="nucleotide sequence ID" value="NZ_RYYV01000015.1"/>
</dbReference>
<accession>A0A3S0PGR1</accession>
<keyword evidence="6" id="KW-1185">Reference proteome</keyword>
<dbReference type="Pfam" id="PF21724">
    <property type="entry name" value="DUF6861"/>
    <property type="match status" value="1"/>
</dbReference>
<dbReference type="EMBL" id="RYYV01000015">
    <property type="protein sequence ID" value="RUL72506.1"/>
    <property type="molecule type" value="Genomic_DNA"/>
</dbReference>
<evidence type="ECO:0000259" key="4">
    <source>
        <dbReference type="Pfam" id="PF21724"/>
    </source>
</evidence>
<keyword evidence="2" id="KW-0812">Transmembrane</keyword>
<feature type="domain" description="NAD(+)--protein-arginine ADP-ribosyltransferase Tre1-like N-terminal" evidence="4">
    <location>
        <begin position="35"/>
        <end position="227"/>
    </location>
</feature>
<feature type="transmembrane region" description="Helical" evidence="2">
    <location>
        <begin position="74"/>
        <end position="98"/>
    </location>
</feature>
<evidence type="ECO:0000256" key="1">
    <source>
        <dbReference type="SAM" id="MobiDB-lite"/>
    </source>
</evidence>
<feature type="region of interest" description="Disordered" evidence="1">
    <location>
        <begin position="230"/>
        <end position="276"/>
    </location>
</feature>
<proteinExistence type="predicted"/>
<dbReference type="Proteomes" id="UP000274358">
    <property type="component" value="Unassembled WGS sequence"/>
</dbReference>
<feature type="transmembrane region" description="Helical" evidence="2">
    <location>
        <begin position="176"/>
        <end position="195"/>
    </location>
</feature>
<evidence type="ECO:0000313" key="6">
    <source>
        <dbReference type="Proteomes" id="UP000274358"/>
    </source>
</evidence>
<dbReference type="Pfam" id="PF21527">
    <property type="entry name" value="Stv"/>
    <property type="match status" value="1"/>
</dbReference>
<dbReference type="AlphaFoldDB" id="A0A3S0PGR1"/>
<feature type="domain" description="Putative adhesin Stv" evidence="3">
    <location>
        <begin position="284"/>
        <end position="388"/>
    </location>
</feature>